<dbReference type="HAMAP" id="MF_00735">
    <property type="entry name" value="Methyltr_PrmA"/>
    <property type="match status" value="1"/>
</dbReference>
<proteinExistence type="inferred from homology"/>
<comment type="function">
    <text evidence="6">Methylates ribosomal protein L11.</text>
</comment>
<evidence type="ECO:0000256" key="4">
    <source>
        <dbReference type="ARBA" id="ARBA00022679"/>
    </source>
</evidence>
<comment type="similarity">
    <text evidence="1 6">Belongs to the methyltransferase superfamily. PrmA family.</text>
</comment>
<evidence type="ECO:0000256" key="2">
    <source>
        <dbReference type="ARBA" id="ARBA00022490"/>
    </source>
</evidence>
<dbReference type="EC" id="2.1.1.-" evidence="6"/>
<dbReference type="GO" id="GO:0005840">
    <property type="term" value="C:ribosome"/>
    <property type="evidence" value="ECO:0007669"/>
    <property type="project" value="UniProtKB-KW"/>
</dbReference>
<dbReference type="CDD" id="cd02440">
    <property type="entry name" value="AdoMet_MTases"/>
    <property type="match status" value="1"/>
</dbReference>
<keyword evidence="7" id="KW-0689">Ribosomal protein</keyword>
<reference evidence="7 8" key="1">
    <citation type="submission" date="2019-11" db="EMBL/GenBank/DDBJ databases">
        <authorList>
            <person name="Im W.T."/>
        </authorList>
    </citation>
    <scope>NUCLEOTIDE SEQUENCE [LARGE SCALE GENOMIC DNA]</scope>
    <source>
        <strain evidence="7 8">SB-02</strain>
    </source>
</reference>
<dbReference type="AlphaFoldDB" id="A0A6I6GHS4"/>
<dbReference type="NCBIfam" id="NF001785">
    <property type="entry name" value="PRK00517.2-2"/>
    <property type="match status" value="1"/>
</dbReference>
<keyword evidence="5 6" id="KW-0949">S-adenosyl-L-methionine</keyword>
<comment type="subcellular location">
    <subcellularLocation>
        <location evidence="6">Cytoplasm</location>
    </subcellularLocation>
</comment>
<evidence type="ECO:0000256" key="3">
    <source>
        <dbReference type="ARBA" id="ARBA00022603"/>
    </source>
</evidence>
<dbReference type="Pfam" id="PF06325">
    <property type="entry name" value="PrmA"/>
    <property type="match status" value="1"/>
</dbReference>
<evidence type="ECO:0000256" key="1">
    <source>
        <dbReference type="ARBA" id="ARBA00009741"/>
    </source>
</evidence>
<keyword evidence="3 6" id="KW-0489">Methyltransferase</keyword>
<feature type="binding site" evidence="6">
    <location>
        <position position="149"/>
    </location>
    <ligand>
        <name>S-adenosyl-L-methionine</name>
        <dbReference type="ChEBI" id="CHEBI:59789"/>
    </ligand>
</feature>
<evidence type="ECO:0000313" key="8">
    <source>
        <dbReference type="Proteomes" id="UP000426027"/>
    </source>
</evidence>
<dbReference type="GO" id="GO:0032259">
    <property type="term" value="P:methylation"/>
    <property type="evidence" value="ECO:0007669"/>
    <property type="project" value="UniProtKB-KW"/>
</dbReference>
<keyword evidence="7" id="KW-0687">Ribonucleoprotein</keyword>
<accession>A0A6I6GHS4</accession>
<organism evidence="7 8">
    <name type="scientific">Phnomibacter ginsenosidimutans</name>
    <dbReference type="NCBI Taxonomy" id="2676868"/>
    <lineage>
        <taxon>Bacteria</taxon>
        <taxon>Pseudomonadati</taxon>
        <taxon>Bacteroidota</taxon>
        <taxon>Chitinophagia</taxon>
        <taxon>Chitinophagales</taxon>
        <taxon>Chitinophagaceae</taxon>
        <taxon>Phnomibacter</taxon>
    </lineage>
</organism>
<dbReference type="PANTHER" id="PTHR43648">
    <property type="entry name" value="ELECTRON TRANSFER FLAVOPROTEIN BETA SUBUNIT LYSINE METHYLTRANSFERASE"/>
    <property type="match status" value="1"/>
</dbReference>
<dbReference type="InterPro" id="IPR029063">
    <property type="entry name" value="SAM-dependent_MTases_sf"/>
</dbReference>
<dbReference type="InterPro" id="IPR050078">
    <property type="entry name" value="Ribosomal_L11_MeTrfase_PrmA"/>
</dbReference>
<protein>
    <recommendedName>
        <fullName evidence="6">Ribosomal protein L11 methyltransferase</fullName>
        <shortName evidence="6">L11 Mtase</shortName>
        <ecNumber evidence="6">2.1.1.-</ecNumber>
    </recommendedName>
</protein>
<sequence length="278" mass="30160">MQEALIYLQYQIQIEPGTDAADLLIAELSLLGIEGFEEGERQLTASGKKEETDAAAIELLLKNQGLTFTVAEVAQQNWNALWESSFEPVLIEDFAAVRAAFHAPVTTVLHELIITPKMSFGTGHHATTWLMVKEMSTLDFTGKSVFDFGTGTGVLAILAAKLGAIRVLGIDNDTWSIDNAIENVSVNKVEGIELQLADKVPVGHTYPIVLANINKHVIMAHLPAMKAITAPGGTWLLSGLLTVDEAEVKAAVEALGLQWQHTLQKDGWISMRFTDTGV</sequence>
<feature type="binding site" evidence="6">
    <location>
        <position position="171"/>
    </location>
    <ligand>
        <name>S-adenosyl-L-methionine</name>
        <dbReference type="ChEBI" id="CHEBI:59789"/>
    </ligand>
</feature>
<keyword evidence="2 6" id="KW-0963">Cytoplasm</keyword>
<dbReference type="KEGG" id="fls:GLV81_07195"/>
<evidence type="ECO:0000313" key="7">
    <source>
        <dbReference type="EMBL" id="QGW30010.1"/>
    </source>
</evidence>
<dbReference type="PANTHER" id="PTHR43648:SF1">
    <property type="entry name" value="ELECTRON TRANSFER FLAVOPROTEIN BETA SUBUNIT LYSINE METHYLTRANSFERASE"/>
    <property type="match status" value="1"/>
</dbReference>
<gene>
    <name evidence="6 7" type="primary">prmA</name>
    <name evidence="7" type="ORF">GLV81_07195</name>
</gene>
<dbReference type="SUPFAM" id="SSF53335">
    <property type="entry name" value="S-adenosyl-L-methionine-dependent methyltransferases"/>
    <property type="match status" value="1"/>
</dbReference>
<keyword evidence="8" id="KW-1185">Reference proteome</keyword>
<comment type="catalytic activity">
    <reaction evidence="6">
        <text>L-lysyl-[protein] + 3 S-adenosyl-L-methionine = N(6),N(6),N(6)-trimethyl-L-lysyl-[protein] + 3 S-adenosyl-L-homocysteine + 3 H(+)</text>
        <dbReference type="Rhea" id="RHEA:54192"/>
        <dbReference type="Rhea" id="RHEA-COMP:9752"/>
        <dbReference type="Rhea" id="RHEA-COMP:13826"/>
        <dbReference type="ChEBI" id="CHEBI:15378"/>
        <dbReference type="ChEBI" id="CHEBI:29969"/>
        <dbReference type="ChEBI" id="CHEBI:57856"/>
        <dbReference type="ChEBI" id="CHEBI:59789"/>
        <dbReference type="ChEBI" id="CHEBI:61961"/>
    </reaction>
</comment>
<dbReference type="EMBL" id="CP046566">
    <property type="protein sequence ID" value="QGW30010.1"/>
    <property type="molecule type" value="Genomic_DNA"/>
</dbReference>
<feature type="binding site" evidence="6">
    <location>
        <position position="212"/>
    </location>
    <ligand>
        <name>S-adenosyl-L-methionine</name>
        <dbReference type="ChEBI" id="CHEBI:59789"/>
    </ligand>
</feature>
<dbReference type="GO" id="GO:0005737">
    <property type="term" value="C:cytoplasm"/>
    <property type="evidence" value="ECO:0007669"/>
    <property type="project" value="UniProtKB-SubCell"/>
</dbReference>
<dbReference type="Gene3D" id="3.40.50.150">
    <property type="entry name" value="Vaccinia Virus protein VP39"/>
    <property type="match status" value="1"/>
</dbReference>
<dbReference type="InterPro" id="IPR004498">
    <property type="entry name" value="Ribosomal_PrmA_MeTrfase"/>
</dbReference>
<evidence type="ECO:0000256" key="6">
    <source>
        <dbReference type="HAMAP-Rule" id="MF_00735"/>
    </source>
</evidence>
<name>A0A6I6GHS4_9BACT</name>
<dbReference type="Proteomes" id="UP000426027">
    <property type="component" value="Chromosome"/>
</dbReference>
<evidence type="ECO:0000256" key="5">
    <source>
        <dbReference type="ARBA" id="ARBA00022691"/>
    </source>
</evidence>
<feature type="binding site" evidence="6">
    <location>
        <position position="128"/>
    </location>
    <ligand>
        <name>S-adenosyl-L-methionine</name>
        <dbReference type="ChEBI" id="CHEBI:59789"/>
    </ligand>
</feature>
<keyword evidence="4 6" id="KW-0808">Transferase</keyword>
<dbReference type="GO" id="GO:0008276">
    <property type="term" value="F:protein methyltransferase activity"/>
    <property type="evidence" value="ECO:0007669"/>
    <property type="project" value="UniProtKB-UniRule"/>
</dbReference>